<dbReference type="Proteomes" id="UP000595362">
    <property type="component" value="Chromosome"/>
</dbReference>
<dbReference type="SUPFAM" id="SSF53474">
    <property type="entry name" value="alpha/beta-Hydrolases"/>
    <property type="match status" value="1"/>
</dbReference>
<dbReference type="InterPro" id="IPR029058">
    <property type="entry name" value="AB_hydrolase_fold"/>
</dbReference>
<dbReference type="NCBIfam" id="TIGR01849">
    <property type="entry name" value="PHB_depoly_PhaZ"/>
    <property type="match status" value="1"/>
</dbReference>
<gene>
    <name evidence="2" type="ORF">HYS17_08520</name>
</gene>
<evidence type="ECO:0000313" key="2">
    <source>
        <dbReference type="EMBL" id="QQG35563.1"/>
    </source>
</evidence>
<evidence type="ECO:0000259" key="1">
    <source>
        <dbReference type="Pfam" id="PF06850"/>
    </source>
</evidence>
<dbReference type="Pfam" id="PF06850">
    <property type="entry name" value="PHB_depo_C"/>
    <property type="match status" value="1"/>
</dbReference>
<proteinExistence type="predicted"/>
<dbReference type="InterPro" id="IPR051321">
    <property type="entry name" value="PHA/PHB_synthase"/>
</dbReference>
<feature type="domain" description="PHB de-polymerase C-terminal" evidence="1">
    <location>
        <begin position="203"/>
        <end position="410"/>
    </location>
</feature>
<protein>
    <submittedName>
        <fullName evidence="2">Polyhydroxyalkanoate depolymerase</fullName>
    </submittedName>
</protein>
<dbReference type="PIRSF" id="PIRSF020818">
    <property type="entry name" value="PHB_depoly_PhaZ"/>
    <property type="match status" value="1"/>
</dbReference>
<dbReference type="InterPro" id="IPR010915">
    <property type="entry name" value="PHB_depoly_PhaZ"/>
</dbReference>
<dbReference type="PANTHER" id="PTHR36837:SF4">
    <property type="entry name" value="BLR0908 PROTEIN"/>
    <property type="match status" value="1"/>
</dbReference>
<sequence>MLYHFFDLHHAMLTPIRMTAELMRTAYQHPMNPLSYTQGGRSLAASAEIFERVTRRFGKPSFELPTTFIDGKTVEVEEQTVVEMPFANLVHFRRKIDRHDPKVLIVAPMSGHYATLLRGTVEALLPHHDVYITDWHDARQVPLSEGRFNLDDYIAYVREFLSLLGTGVHVVAVCQPAVPVFAAVSLMESDDDPALPLTMTLMGGPIDARVSPTKVNEMAERNPGHWLAKTVVTEVPFYYPGAFRKVYPGFVQLGSFVSMNLDRHIGSHMKFFHHLVEGDGDSAETHRKFYDEYLSVMDIPGEFYLQTVDVVFQRFLLPQGKMVWKNPLNEQTFSVNPGAIKRTVLLTVEGELDDISANGQTTAAHDLATSLPAERQYHHFQEKTGHYGIFNGRKWREEIMPRIRHLIRQFDPGADPVPTADLTAIPDKAPAQWDRSEHGIDAVKARKAKAGKTAKEFEVAE</sequence>
<dbReference type="AlphaFoldDB" id="A0A7T5R118"/>
<dbReference type="EMBL" id="CP066681">
    <property type="protein sequence ID" value="QQG35563.1"/>
    <property type="molecule type" value="Genomic_DNA"/>
</dbReference>
<name>A0A7T5R118_9BACT</name>
<dbReference type="PANTHER" id="PTHR36837">
    <property type="entry name" value="POLY(3-HYDROXYALKANOATE) POLYMERASE SUBUNIT PHAC"/>
    <property type="match status" value="1"/>
</dbReference>
<dbReference type="InterPro" id="IPR009656">
    <property type="entry name" value="PHB_depo_C"/>
</dbReference>
<reference evidence="2 3" key="1">
    <citation type="submission" date="2020-07" db="EMBL/GenBank/DDBJ databases">
        <title>Huge and variable diversity of episymbiotic CPR bacteria and DPANN archaea in groundwater ecosystems.</title>
        <authorList>
            <person name="He C.Y."/>
            <person name="Keren R."/>
            <person name="Whittaker M."/>
            <person name="Farag I.F."/>
            <person name="Doudna J."/>
            <person name="Cate J.H.D."/>
            <person name="Banfield J.F."/>
        </authorList>
    </citation>
    <scope>NUCLEOTIDE SEQUENCE [LARGE SCALE GENOMIC DNA]</scope>
    <source>
        <strain evidence="2">NC_groundwater_70_Ag_B-0.1um_54_66</strain>
    </source>
</reference>
<organism evidence="2 3">
    <name type="scientific">Micavibrio aeruginosavorus</name>
    <dbReference type="NCBI Taxonomy" id="349221"/>
    <lineage>
        <taxon>Bacteria</taxon>
        <taxon>Pseudomonadati</taxon>
        <taxon>Bdellovibrionota</taxon>
        <taxon>Bdellovibrionia</taxon>
        <taxon>Bdellovibrionales</taxon>
        <taxon>Pseudobdellovibrionaceae</taxon>
        <taxon>Micavibrio</taxon>
    </lineage>
</organism>
<accession>A0A7T5R118</accession>
<evidence type="ECO:0000313" key="3">
    <source>
        <dbReference type="Proteomes" id="UP000595362"/>
    </source>
</evidence>